<dbReference type="EMBL" id="JADINH010000199">
    <property type="protein sequence ID" value="MBO8416730.1"/>
    <property type="molecule type" value="Genomic_DNA"/>
</dbReference>
<gene>
    <name evidence="2" type="ORF">IAB19_10150</name>
</gene>
<accession>A0A9D9DE19</accession>
<feature type="compositionally biased region" description="Polar residues" evidence="1">
    <location>
        <begin position="72"/>
        <end position="83"/>
    </location>
</feature>
<name>A0A9D9DE19_9GAMM</name>
<evidence type="ECO:0000313" key="3">
    <source>
        <dbReference type="Proteomes" id="UP000823631"/>
    </source>
</evidence>
<feature type="region of interest" description="Disordered" evidence="1">
    <location>
        <begin position="58"/>
        <end position="83"/>
    </location>
</feature>
<comment type="caution">
    <text evidence="2">The sequence shown here is derived from an EMBL/GenBank/DDBJ whole genome shotgun (WGS) entry which is preliminary data.</text>
</comment>
<protein>
    <submittedName>
        <fullName evidence="2">Uncharacterized protein</fullName>
    </submittedName>
</protein>
<sequence>MTEKLQLKDQPDDVEKLGLVHNFSIGHYLDRRSEERLQQLQDNSPLLRQLSSRFALQQNSGTADAKHHSAKKTGTTLKIGNGA</sequence>
<evidence type="ECO:0000313" key="2">
    <source>
        <dbReference type="EMBL" id="MBO8416730.1"/>
    </source>
</evidence>
<evidence type="ECO:0000256" key="1">
    <source>
        <dbReference type="SAM" id="MobiDB-lite"/>
    </source>
</evidence>
<dbReference type="Proteomes" id="UP000823631">
    <property type="component" value="Unassembled WGS sequence"/>
</dbReference>
<proteinExistence type="predicted"/>
<organism evidence="2 3">
    <name type="scientific">Candidatus Avisuccinivibrio stercorigallinarum</name>
    <dbReference type="NCBI Taxonomy" id="2840704"/>
    <lineage>
        <taxon>Bacteria</taxon>
        <taxon>Pseudomonadati</taxon>
        <taxon>Pseudomonadota</taxon>
        <taxon>Gammaproteobacteria</taxon>
        <taxon>Aeromonadales</taxon>
        <taxon>Succinivibrionaceae</taxon>
        <taxon>Succinivibrionaceae incertae sedis</taxon>
        <taxon>Candidatus Avisuccinivibrio</taxon>
    </lineage>
</organism>
<dbReference type="AlphaFoldDB" id="A0A9D9DE19"/>
<reference evidence="2" key="2">
    <citation type="journal article" date="2021" name="PeerJ">
        <title>Extensive microbial diversity within the chicken gut microbiome revealed by metagenomics and culture.</title>
        <authorList>
            <person name="Gilroy R."/>
            <person name="Ravi A."/>
            <person name="Getino M."/>
            <person name="Pursley I."/>
            <person name="Horton D.L."/>
            <person name="Alikhan N.F."/>
            <person name="Baker D."/>
            <person name="Gharbi K."/>
            <person name="Hall N."/>
            <person name="Watson M."/>
            <person name="Adriaenssens E.M."/>
            <person name="Foster-Nyarko E."/>
            <person name="Jarju S."/>
            <person name="Secka A."/>
            <person name="Antonio M."/>
            <person name="Oren A."/>
            <person name="Chaudhuri R.R."/>
            <person name="La Ragione R."/>
            <person name="Hildebrand F."/>
            <person name="Pallen M.J."/>
        </authorList>
    </citation>
    <scope>NUCLEOTIDE SEQUENCE</scope>
    <source>
        <strain evidence="2">17213</strain>
    </source>
</reference>
<reference evidence="2" key="1">
    <citation type="submission" date="2020-10" db="EMBL/GenBank/DDBJ databases">
        <authorList>
            <person name="Gilroy R."/>
        </authorList>
    </citation>
    <scope>NUCLEOTIDE SEQUENCE</scope>
    <source>
        <strain evidence="2">17213</strain>
    </source>
</reference>